<proteinExistence type="predicted"/>
<dbReference type="AlphaFoldDB" id="A0A834SR20"/>
<accession>A0A834SR20</accession>
<name>A0A834SR20_9FABA</name>
<evidence type="ECO:0000313" key="1">
    <source>
        <dbReference type="EMBL" id="KAF7807583.1"/>
    </source>
</evidence>
<dbReference type="Proteomes" id="UP000634136">
    <property type="component" value="Unassembled WGS sequence"/>
</dbReference>
<gene>
    <name evidence="1" type="ORF">G2W53_039744</name>
</gene>
<sequence length="171" mass="19908">MSPIRALNPLGFRNTTRSDRHVLTHLPSDHEPHSSRKATRIPKYNTERSFSLTCATTRLNFCFLSSFEIQTRFSDHTVFRLDLKNLPFDHEPDSSITSARTPKYNVKRMVHNVFMNELTHHRCDHVPYSTIKSTRIPKYNAKRSTFQAITNPIRALNRIGYPNTMGSDRFD</sequence>
<comment type="caution">
    <text evidence="1">The sequence shown here is derived from an EMBL/GenBank/DDBJ whole genome shotgun (WGS) entry which is preliminary data.</text>
</comment>
<evidence type="ECO:0000313" key="2">
    <source>
        <dbReference type="Proteomes" id="UP000634136"/>
    </source>
</evidence>
<organism evidence="1 2">
    <name type="scientific">Senna tora</name>
    <dbReference type="NCBI Taxonomy" id="362788"/>
    <lineage>
        <taxon>Eukaryota</taxon>
        <taxon>Viridiplantae</taxon>
        <taxon>Streptophyta</taxon>
        <taxon>Embryophyta</taxon>
        <taxon>Tracheophyta</taxon>
        <taxon>Spermatophyta</taxon>
        <taxon>Magnoliopsida</taxon>
        <taxon>eudicotyledons</taxon>
        <taxon>Gunneridae</taxon>
        <taxon>Pentapetalae</taxon>
        <taxon>rosids</taxon>
        <taxon>fabids</taxon>
        <taxon>Fabales</taxon>
        <taxon>Fabaceae</taxon>
        <taxon>Caesalpinioideae</taxon>
        <taxon>Cassia clade</taxon>
        <taxon>Senna</taxon>
    </lineage>
</organism>
<keyword evidence="2" id="KW-1185">Reference proteome</keyword>
<protein>
    <submittedName>
        <fullName evidence="1">Uncharacterized protein</fullName>
    </submittedName>
</protein>
<reference evidence="1" key="1">
    <citation type="submission" date="2020-09" db="EMBL/GenBank/DDBJ databases">
        <title>Genome-Enabled Discovery of Anthraquinone Biosynthesis in Senna tora.</title>
        <authorList>
            <person name="Kang S.-H."/>
            <person name="Pandey R.P."/>
            <person name="Lee C.-M."/>
            <person name="Sim J.-S."/>
            <person name="Jeong J.-T."/>
            <person name="Choi B.-S."/>
            <person name="Jung M."/>
            <person name="Ginzburg D."/>
            <person name="Zhao K."/>
            <person name="Won S.Y."/>
            <person name="Oh T.-J."/>
            <person name="Yu Y."/>
            <person name="Kim N.-H."/>
            <person name="Lee O.R."/>
            <person name="Lee T.-H."/>
            <person name="Bashyal P."/>
            <person name="Kim T.-S."/>
            <person name="Lee W.-H."/>
            <person name="Kawkins C."/>
            <person name="Kim C.-K."/>
            <person name="Kim J.S."/>
            <person name="Ahn B.O."/>
            <person name="Rhee S.Y."/>
            <person name="Sohng J.K."/>
        </authorList>
    </citation>
    <scope>NUCLEOTIDE SEQUENCE</scope>
    <source>
        <tissue evidence="1">Leaf</tissue>
    </source>
</reference>
<dbReference type="EMBL" id="JAAIUW010000012">
    <property type="protein sequence ID" value="KAF7807583.1"/>
    <property type="molecule type" value="Genomic_DNA"/>
</dbReference>